<dbReference type="AlphaFoldDB" id="A0A9N9NW33"/>
<reference evidence="1" key="1">
    <citation type="submission" date="2021-06" db="EMBL/GenBank/DDBJ databases">
        <authorList>
            <person name="Kallberg Y."/>
            <person name="Tangrot J."/>
            <person name="Rosling A."/>
        </authorList>
    </citation>
    <scope>NUCLEOTIDE SEQUENCE</scope>
    <source>
        <strain evidence="1">UK204</strain>
    </source>
</reference>
<dbReference type="OrthoDB" id="10341393at2759"/>
<proteinExistence type="predicted"/>
<dbReference type="EMBL" id="CAJVPQ010026653">
    <property type="protein sequence ID" value="CAG8769379.1"/>
    <property type="molecule type" value="Genomic_DNA"/>
</dbReference>
<feature type="non-terminal residue" evidence="1">
    <location>
        <position position="58"/>
    </location>
</feature>
<accession>A0A9N9NW33</accession>
<gene>
    <name evidence="1" type="ORF">FCALED_LOCUS17434</name>
</gene>
<dbReference type="Proteomes" id="UP000789570">
    <property type="component" value="Unassembled WGS sequence"/>
</dbReference>
<feature type="non-terminal residue" evidence="1">
    <location>
        <position position="1"/>
    </location>
</feature>
<organism evidence="1 2">
    <name type="scientific">Funneliformis caledonium</name>
    <dbReference type="NCBI Taxonomy" id="1117310"/>
    <lineage>
        <taxon>Eukaryota</taxon>
        <taxon>Fungi</taxon>
        <taxon>Fungi incertae sedis</taxon>
        <taxon>Mucoromycota</taxon>
        <taxon>Glomeromycotina</taxon>
        <taxon>Glomeromycetes</taxon>
        <taxon>Glomerales</taxon>
        <taxon>Glomeraceae</taxon>
        <taxon>Funneliformis</taxon>
    </lineage>
</organism>
<protein>
    <submittedName>
        <fullName evidence="1">10835_t:CDS:1</fullName>
    </submittedName>
</protein>
<sequence>KKERRKWRIIHMYNANDNILIISQSQNLSEKTYKNDIREIFDNSLYHSDEISETDIKK</sequence>
<evidence type="ECO:0000313" key="2">
    <source>
        <dbReference type="Proteomes" id="UP000789570"/>
    </source>
</evidence>
<keyword evidence="2" id="KW-1185">Reference proteome</keyword>
<name>A0A9N9NW33_9GLOM</name>
<evidence type="ECO:0000313" key="1">
    <source>
        <dbReference type="EMBL" id="CAG8769379.1"/>
    </source>
</evidence>
<comment type="caution">
    <text evidence="1">The sequence shown here is derived from an EMBL/GenBank/DDBJ whole genome shotgun (WGS) entry which is preliminary data.</text>
</comment>